<dbReference type="GO" id="GO:0030182">
    <property type="term" value="P:neuron differentiation"/>
    <property type="evidence" value="ECO:0007669"/>
    <property type="project" value="TreeGrafter"/>
</dbReference>
<dbReference type="Proteomes" id="UP001474421">
    <property type="component" value="Unassembled WGS sequence"/>
</dbReference>
<evidence type="ECO:0000256" key="3">
    <source>
        <dbReference type="PROSITE-ProRule" id="PRU00108"/>
    </source>
</evidence>
<evidence type="ECO:0000313" key="6">
    <source>
        <dbReference type="EMBL" id="KAK9392690.1"/>
    </source>
</evidence>
<keyword evidence="3" id="KW-0539">Nucleus</keyword>
<comment type="similarity">
    <text evidence="2">Belongs to the TALE/IRO homeobox family.</text>
</comment>
<dbReference type="GO" id="GO:0000978">
    <property type="term" value="F:RNA polymerase II cis-regulatory region sequence-specific DNA binding"/>
    <property type="evidence" value="ECO:0007669"/>
    <property type="project" value="TreeGrafter"/>
</dbReference>
<dbReference type="PROSITE" id="PS50071">
    <property type="entry name" value="HOMEOBOX_2"/>
    <property type="match status" value="1"/>
</dbReference>
<feature type="compositionally biased region" description="Basic and acidic residues" evidence="4">
    <location>
        <begin position="30"/>
        <end position="44"/>
    </location>
</feature>
<dbReference type="Gene3D" id="1.10.10.60">
    <property type="entry name" value="Homeodomain-like"/>
    <property type="match status" value="1"/>
</dbReference>
<dbReference type="PANTHER" id="PTHR11211">
    <property type="entry name" value="IROQUOIS-CLASS HOMEODOMAIN PROTEIN IRX"/>
    <property type="match status" value="1"/>
</dbReference>
<evidence type="ECO:0000256" key="4">
    <source>
        <dbReference type="SAM" id="MobiDB-lite"/>
    </source>
</evidence>
<dbReference type="GO" id="GO:0000981">
    <property type="term" value="F:DNA-binding transcription factor activity, RNA polymerase II-specific"/>
    <property type="evidence" value="ECO:0007669"/>
    <property type="project" value="TreeGrafter"/>
</dbReference>
<evidence type="ECO:0000313" key="7">
    <source>
        <dbReference type="Proteomes" id="UP001474421"/>
    </source>
</evidence>
<dbReference type="InterPro" id="IPR001356">
    <property type="entry name" value="HD"/>
</dbReference>
<comment type="subcellular location">
    <subcellularLocation>
        <location evidence="1 3">Nucleus</location>
    </subcellularLocation>
</comment>
<accession>A0AAW1ARU9</accession>
<reference evidence="6 7" key="1">
    <citation type="journal article" date="2024" name="Proc. Natl. Acad. Sci. U.S.A.">
        <title>The genetic regulatory architecture and epigenomic basis for age-related changes in rattlesnake venom.</title>
        <authorList>
            <person name="Hogan M.P."/>
            <person name="Holding M.L."/>
            <person name="Nystrom G.S."/>
            <person name="Colston T.J."/>
            <person name="Bartlett D.A."/>
            <person name="Mason A.J."/>
            <person name="Ellsworth S.A."/>
            <person name="Rautsaw R.M."/>
            <person name="Lawrence K.C."/>
            <person name="Strickland J.L."/>
            <person name="He B."/>
            <person name="Fraser P."/>
            <person name="Margres M.J."/>
            <person name="Gilbert D.M."/>
            <person name="Gibbs H.L."/>
            <person name="Parkinson C.L."/>
            <person name="Rokyta D.R."/>
        </authorList>
    </citation>
    <scope>NUCLEOTIDE SEQUENCE [LARGE SCALE GENOMIC DNA]</scope>
    <source>
        <strain evidence="6">DRR0105</strain>
    </source>
</reference>
<dbReference type="EMBL" id="JAOTOJ010000015">
    <property type="protein sequence ID" value="KAK9392690.1"/>
    <property type="molecule type" value="Genomic_DNA"/>
</dbReference>
<comment type="caution">
    <text evidence="6">The sequence shown here is derived from an EMBL/GenBank/DDBJ whole genome shotgun (WGS) entry which is preliminary data.</text>
</comment>
<feature type="region of interest" description="Disordered" evidence="4">
    <location>
        <begin position="17"/>
        <end position="57"/>
    </location>
</feature>
<evidence type="ECO:0000256" key="1">
    <source>
        <dbReference type="ARBA" id="ARBA00004123"/>
    </source>
</evidence>
<dbReference type="InterPro" id="IPR009057">
    <property type="entry name" value="Homeodomain-like_sf"/>
</dbReference>
<evidence type="ECO:0000259" key="5">
    <source>
        <dbReference type="PROSITE" id="PS50071"/>
    </source>
</evidence>
<organism evidence="6 7">
    <name type="scientific">Crotalus adamanteus</name>
    <name type="common">Eastern diamondback rattlesnake</name>
    <dbReference type="NCBI Taxonomy" id="8729"/>
    <lineage>
        <taxon>Eukaryota</taxon>
        <taxon>Metazoa</taxon>
        <taxon>Chordata</taxon>
        <taxon>Craniata</taxon>
        <taxon>Vertebrata</taxon>
        <taxon>Euteleostomi</taxon>
        <taxon>Lepidosauria</taxon>
        <taxon>Squamata</taxon>
        <taxon>Bifurcata</taxon>
        <taxon>Unidentata</taxon>
        <taxon>Episquamata</taxon>
        <taxon>Toxicofera</taxon>
        <taxon>Serpentes</taxon>
        <taxon>Colubroidea</taxon>
        <taxon>Viperidae</taxon>
        <taxon>Crotalinae</taxon>
        <taxon>Crotalus</taxon>
    </lineage>
</organism>
<evidence type="ECO:0000256" key="2">
    <source>
        <dbReference type="ARBA" id="ARBA00008446"/>
    </source>
</evidence>
<dbReference type="GO" id="GO:0048468">
    <property type="term" value="P:cell development"/>
    <property type="evidence" value="ECO:0007669"/>
    <property type="project" value="TreeGrafter"/>
</dbReference>
<feature type="DNA-binding region" description="Homeobox" evidence="3">
    <location>
        <begin position="3"/>
        <end position="21"/>
    </location>
</feature>
<dbReference type="SUPFAM" id="SSF46689">
    <property type="entry name" value="Homeodomain-like"/>
    <property type="match status" value="1"/>
</dbReference>
<dbReference type="PANTHER" id="PTHR11211:SF47">
    <property type="entry name" value="IROQUOIS HOMEOBOX PROTEIN 6A"/>
    <property type="match status" value="1"/>
</dbReference>
<keyword evidence="7" id="KW-1185">Reference proteome</keyword>
<name>A0AAW1ARU9_CROAD</name>
<sequence>MTLTQVSTWFANARRRLKKENKMTWSPKNKMADEQREERGRNGEDCSSDNEDKDPKICKEEKELQLSDLEDLDEEEPGLKVEDELKDGLLIGRALTESEKNSCTGSSASHFHAFSCAKQRSPITGHFLGHKENNTTSLATQGQLYETLEKPRIWSLAHTAGANMIMGSTSHPAPRTESPDCLVLRGRCSGTDGQCIEARPLGNLARTQPIHDKALEELPPPAKIFKSSTFNLQSIALNYASYPMLGETCQYATGTEGFRRSIRTAPSSLDLSDVCLSQHKEKLRTAFRPVLKR</sequence>
<keyword evidence="3 6" id="KW-0371">Homeobox</keyword>
<keyword evidence="3 6" id="KW-0238">DNA-binding</keyword>
<dbReference type="AlphaFoldDB" id="A0AAW1ARU9"/>
<proteinExistence type="inferred from homology"/>
<dbReference type="GO" id="GO:0005634">
    <property type="term" value="C:nucleus"/>
    <property type="evidence" value="ECO:0007669"/>
    <property type="project" value="UniProtKB-SubCell"/>
</dbReference>
<feature type="domain" description="Homeobox" evidence="5">
    <location>
        <begin position="1"/>
        <end position="20"/>
    </location>
</feature>
<gene>
    <name evidence="6" type="ORF">NXF25_016779</name>
</gene>
<dbReference type="CDD" id="cd00086">
    <property type="entry name" value="homeodomain"/>
    <property type="match status" value="1"/>
</dbReference>
<protein>
    <submittedName>
        <fullName evidence="6">Iroquois-class homeodomain protein IRX-6</fullName>
    </submittedName>
</protein>